<evidence type="ECO:0008006" key="3">
    <source>
        <dbReference type="Google" id="ProtNLM"/>
    </source>
</evidence>
<organism evidence="1 2">
    <name type="scientific">Datura stramonium</name>
    <name type="common">Jimsonweed</name>
    <name type="synonym">Common thornapple</name>
    <dbReference type="NCBI Taxonomy" id="4076"/>
    <lineage>
        <taxon>Eukaryota</taxon>
        <taxon>Viridiplantae</taxon>
        <taxon>Streptophyta</taxon>
        <taxon>Embryophyta</taxon>
        <taxon>Tracheophyta</taxon>
        <taxon>Spermatophyta</taxon>
        <taxon>Magnoliopsida</taxon>
        <taxon>eudicotyledons</taxon>
        <taxon>Gunneridae</taxon>
        <taxon>Pentapetalae</taxon>
        <taxon>asterids</taxon>
        <taxon>lamiids</taxon>
        <taxon>Solanales</taxon>
        <taxon>Solanaceae</taxon>
        <taxon>Solanoideae</taxon>
        <taxon>Datureae</taxon>
        <taxon>Datura</taxon>
    </lineage>
</organism>
<reference evidence="1 2" key="1">
    <citation type="journal article" date="2021" name="BMC Genomics">
        <title>Datura genome reveals duplications of psychoactive alkaloid biosynthetic genes and high mutation rate following tissue culture.</title>
        <authorList>
            <person name="Rajewski A."/>
            <person name="Carter-House D."/>
            <person name="Stajich J."/>
            <person name="Litt A."/>
        </authorList>
    </citation>
    <scope>NUCLEOTIDE SEQUENCE [LARGE SCALE GENOMIC DNA]</scope>
    <source>
        <strain evidence="1">AR-01</strain>
    </source>
</reference>
<evidence type="ECO:0000313" key="1">
    <source>
        <dbReference type="EMBL" id="MCD7461890.1"/>
    </source>
</evidence>
<protein>
    <recommendedName>
        <fullName evidence="3">Secreted protein</fullName>
    </recommendedName>
</protein>
<evidence type="ECO:0000313" key="2">
    <source>
        <dbReference type="Proteomes" id="UP000823775"/>
    </source>
</evidence>
<dbReference type="EMBL" id="JACEIK010000763">
    <property type="protein sequence ID" value="MCD7461890.1"/>
    <property type="molecule type" value="Genomic_DNA"/>
</dbReference>
<name>A0ABS8SSY6_DATST</name>
<sequence>MESALLMKTLTTLSSSGVSVKSTVNSLLWGVIGRSKPSVCDSTVLRHGVMKHWRAVSAAMRSPCFNSNFSIMTTLAVPSTMAAIRLAAPTVCVASHLVYMRLYEPI</sequence>
<comment type="caution">
    <text evidence="1">The sequence shown here is derived from an EMBL/GenBank/DDBJ whole genome shotgun (WGS) entry which is preliminary data.</text>
</comment>
<keyword evidence="2" id="KW-1185">Reference proteome</keyword>
<gene>
    <name evidence="1" type="ORF">HAX54_047343</name>
</gene>
<accession>A0ABS8SSY6</accession>
<proteinExistence type="predicted"/>
<dbReference type="Proteomes" id="UP000823775">
    <property type="component" value="Unassembled WGS sequence"/>
</dbReference>